<comment type="caution">
    <text evidence="1">The sequence shown here is derived from an EMBL/GenBank/DDBJ whole genome shotgun (WGS) entry which is preliminary data.</text>
</comment>
<protein>
    <submittedName>
        <fullName evidence="1">Uncharacterized protein</fullName>
    </submittedName>
</protein>
<name>A0A921U984_SORBI</name>
<gene>
    <name evidence="1" type="ORF">BDA96_07G087500</name>
</gene>
<reference evidence="1" key="1">
    <citation type="journal article" date="2019" name="BMC Genomics">
        <title>A new reference genome for Sorghum bicolor reveals high levels of sequence similarity between sweet and grain genotypes: implications for the genetics of sugar metabolism.</title>
        <authorList>
            <person name="Cooper E.A."/>
            <person name="Brenton Z.W."/>
            <person name="Flinn B.S."/>
            <person name="Jenkins J."/>
            <person name="Shu S."/>
            <person name="Flowers D."/>
            <person name="Luo F."/>
            <person name="Wang Y."/>
            <person name="Xia P."/>
            <person name="Barry K."/>
            <person name="Daum C."/>
            <person name="Lipzen A."/>
            <person name="Yoshinaga Y."/>
            <person name="Schmutz J."/>
            <person name="Saski C."/>
            <person name="Vermerris W."/>
            <person name="Kresovich S."/>
        </authorList>
    </citation>
    <scope>NUCLEOTIDE SEQUENCE</scope>
</reference>
<accession>A0A921U984</accession>
<dbReference type="AlphaFoldDB" id="A0A921U984"/>
<dbReference type="Proteomes" id="UP000807115">
    <property type="component" value="Chromosome 7"/>
</dbReference>
<dbReference type="EMBL" id="CM027686">
    <property type="protein sequence ID" value="KAG0523018.1"/>
    <property type="molecule type" value="Genomic_DNA"/>
</dbReference>
<evidence type="ECO:0000313" key="1">
    <source>
        <dbReference type="EMBL" id="KAG0523018.1"/>
    </source>
</evidence>
<sequence length="51" mass="5850">MLQGAPTRKRSAEFDDSAMINVHMHSKEPISGKPWHPLQSMLPHLSWKINL</sequence>
<organism evidence="1 2">
    <name type="scientific">Sorghum bicolor</name>
    <name type="common">Sorghum</name>
    <name type="synonym">Sorghum vulgare</name>
    <dbReference type="NCBI Taxonomy" id="4558"/>
    <lineage>
        <taxon>Eukaryota</taxon>
        <taxon>Viridiplantae</taxon>
        <taxon>Streptophyta</taxon>
        <taxon>Embryophyta</taxon>
        <taxon>Tracheophyta</taxon>
        <taxon>Spermatophyta</taxon>
        <taxon>Magnoliopsida</taxon>
        <taxon>Liliopsida</taxon>
        <taxon>Poales</taxon>
        <taxon>Poaceae</taxon>
        <taxon>PACMAD clade</taxon>
        <taxon>Panicoideae</taxon>
        <taxon>Andropogonodae</taxon>
        <taxon>Andropogoneae</taxon>
        <taxon>Sorghinae</taxon>
        <taxon>Sorghum</taxon>
    </lineage>
</organism>
<proteinExistence type="predicted"/>
<evidence type="ECO:0000313" key="2">
    <source>
        <dbReference type="Proteomes" id="UP000807115"/>
    </source>
</evidence>
<reference evidence="1" key="2">
    <citation type="submission" date="2020-10" db="EMBL/GenBank/DDBJ databases">
        <authorList>
            <person name="Cooper E.A."/>
            <person name="Brenton Z.W."/>
            <person name="Flinn B.S."/>
            <person name="Jenkins J."/>
            <person name="Shu S."/>
            <person name="Flowers D."/>
            <person name="Luo F."/>
            <person name="Wang Y."/>
            <person name="Xia P."/>
            <person name="Barry K."/>
            <person name="Daum C."/>
            <person name="Lipzen A."/>
            <person name="Yoshinaga Y."/>
            <person name="Schmutz J."/>
            <person name="Saski C."/>
            <person name="Vermerris W."/>
            <person name="Kresovich S."/>
        </authorList>
    </citation>
    <scope>NUCLEOTIDE SEQUENCE</scope>
</reference>